<name>A0A5E4PNR9_9NEOP</name>
<reference evidence="1 2" key="1">
    <citation type="submission" date="2017-07" db="EMBL/GenBank/DDBJ databases">
        <authorList>
            <person name="Talla V."/>
            <person name="Backstrom N."/>
        </authorList>
    </citation>
    <scope>NUCLEOTIDE SEQUENCE [LARGE SCALE GENOMIC DNA]</scope>
</reference>
<accession>A0A5E4PNR9</accession>
<dbReference type="Pfam" id="PF08615">
    <property type="entry name" value="RNase_H2_suC"/>
    <property type="match status" value="1"/>
</dbReference>
<dbReference type="EMBL" id="FZQP02000149">
    <property type="protein sequence ID" value="VVC87608.1"/>
    <property type="molecule type" value="Genomic_DNA"/>
</dbReference>
<dbReference type="Proteomes" id="UP000324832">
    <property type="component" value="Unassembled WGS sequence"/>
</dbReference>
<dbReference type="PANTHER" id="PTHR47204">
    <property type="entry name" value="OS02G0168900 PROTEIN"/>
    <property type="match status" value="1"/>
</dbReference>
<keyword evidence="2" id="KW-1185">Reference proteome</keyword>
<proteinExistence type="predicted"/>
<dbReference type="CDD" id="cd09271">
    <property type="entry name" value="RNase_H2-C"/>
    <property type="match status" value="1"/>
</dbReference>
<dbReference type="PANTHER" id="PTHR47204:SF1">
    <property type="entry name" value="RIBONUCLEASE H2 SUBUNIT C"/>
    <property type="match status" value="1"/>
</dbReference>
<dbReference type="GO" id="GO:0006401">
    <property type="term" value="P:RNA catabolic process"/>
    <property type="evidence" value="ECO:0007669"/>
    <property type="project" value="InterPro"/>
</dbReference>
<organism evidence="1 2">
    <name type="scientific">Leptidea sinapis</name>
    <dbReference type="NCBI Taxonomy" id="189913"/>
    <lineage>
        <taxon>Eukaryota</taxon>
        <taxon>Metazoa</taxon>
        <taxon>Ecdysozoa</taxon>
        <taxon>Arthropoda</taxon>
        <taxon>Hexapoda</taxon>
        <taxon>Insecta</taxon>
        <taxon>Pterygota</taxon>
        <taxon>Neoptera</taxon>
        <taxon>Endopterygota</taxon>
        <taxon>Lepidoptera</taxon>
        <taxon>Glossata</taxon>
        <taxon>Ditrysia</taxon>
        <taxon>Papilionoidea</taxon>
        <taxon>Pieridae</taxon>
        <taxon>Dismorphiinae</taxon>
        <taxon>Leptidea</taxon>
    </lineage>
</organism>
<protein>
    <submittedName>
        <fullName evidence="1">Uncharacterized protein</fullName>
    </submittedName>
</protein>
<dbReference type="AlphaFoldDB" id="A0A5E4PNR9"/>
<evidence type="ECO:0000313" key="2">
    <source>
        <dbReference type="Proteomes" id="UP000324832"/>
    </source>
</evidence>
<evidence type="ECO:0000313" key="1">
    <source>
        <dbReference type="EMBL" id="VVC87608.1"/>
    </source>
</evidence>
<dbReference type="Gene3D" id="2.40.128.680">
    <property type="match status" value="1"/>
</dbReference>
<dbReference type="InterPro" id="IPR013924">
    <property type="entry name" value="RNase_H2_suC"/>
</dbReference>
<gene>
    <name evidence="1" type="ORF">LSINAPIS_LOCUS1164</name>
</gene>
<dbReference type="GO" id="GO:0032299">
    <property type="term" value="C:ribonuclease H2 complex"/>
    <property type="evidence" value="ECO:0007669"/>
    <property type="project" value="InterPro"/>
</dbReference>
<sequence>MSIHVENNLKDSNCKDVFEQKAQYIPCKIEADGTANVSQYFEPYVNDNGNGELTATFRGHALDGVIVPLPEGYRGAMLTEAHRPLSEDSDRKFHVASLFKDIMYWNWDKKPSKNDNFVKALEWIDIADAIHGTEENETNEECL</sequence>